<dbReference type="Proteomes" id="UP000019804">
    <property type="component" value="Unassembled WGS sequence"/>
</dbReference>
<dbReference type="RefSeq" id="XP_040638314.1">
    <property type="nucleotide sequence ID" value="XM_040780199.1"/>
</dbReference>
<organism evidence="2 3">
    <name type="scientific">Aspergillus ruber (strain CBS 135680)</name>
    <dbReference type="NCBI Taxonomy" id="1388766"/>
    <lineage>
        <taxon>Eukaryota</taxon>
        <taxon>Fungi</taxon>
        <taxon>Dikarya</taxon>
        <taxon>Ascomycota</taxon>
        <taxon>Pezizomycotina</taxon>
        <taxon>Eurotiomycetes</taxon>
        <taxon>Eurotiomycetidae</taxon>
        <taxon>Eurotiales</taxon>
        <taxon>Aspergillaceae</taxon>
        <taxon>Aspergillus</taxon>
        <taxon>Aspergillus subgen. Aspergillus</taxon>
    </lineage>
</organism>
<evidence type="ECO:0000313" key="2">
    <source>
        <dbReference type="EMBL" id="EYE94626.1"/>
    </source>
</evidence>
<gene>
    <name evidence="2" type="ORF">EURHEDRAFT_403169</name>
</gene>
<accession>A0A017SCX0</accession>
<dbReference type="AlphaFoldDB" id="A0A017SCX0"/>
<proteinExistence type="predicted"/>
<evidence type="ECO:0000313" key="3">
    <source>
        <dbReference type="Proteomes" id="UP000019804"/>
    </source>
</evidence>
<reference evidence="3" key="1">
    <citation type="journal article" date="2014" name="Nat. Commun.">
        <title>Genomic adaptations of the halophilic Dead Sea filamentous fungus Eurotium rubrum.</title>
        <authorList>
            <person name="Kis-Papo T."/>
            <person name="Weig A.R."/>
            <person name="Riley R."/>
            <person name="Persoh D."/>
            <person name="Salamov A."/>
            <person name="Sun H."/>
            <person name="Lipzen A."/>
            <person name="Wasser S.P."/>
            <person name="Rambold G."/>
            <person name="Grigoriev I.V."/>
            <person name="Nevo E."/>
        </authorList>
    </citation>
    <scope>NUCLEOTIDE SEQUENCE [LARGE SCALE GENOMIC DNA]</scope>
    <source>
        <strain evidence="3">CBS 135680</strain>
    </source>
</reference>
<evidence type="ECO:0000256" key="1">
    <source>
        <dbReference type="SAM" id="MobiDB-lite"/>
    </source>
</evidence>
<dbReference type="OrthoDB" id="4508700at2759"/>
<dbReference type="GeneID" id="63695323"/>
<feature type="region of interest" description="Disordered" evidence="1">
    <location>
        <begin position="105"/>
        <end position="125"/>
    </location>
</feature>
<keyword evidence="3" id="KW-1185">Reference proteome</keyword>
<sequence>MARFTDFTILSDGYYDSVEIEKVTSFKAQFQASVRNLHDDLGDKDASLIRTKKFQAETFVDMLELDRDLAMDVMTTYGEDSGGGHLPFIWSTDIEGFSTHSFHQKWSSVSPSNEGPLHHSSADKV</sequence>
<name>A0A017SCX0_ASPRC</name>
<feature type="compositionally biased region" description="Basic and acidic residues" evidence="1">
    <location>
        <begin position="116"/>
        <end position="125"/>
    </location>
</feature>
<protein>
    <submittedName>
        <fullName evidence="2">Uncharacterized protein</fullName>
    </submittedName>
</protein>
<dbReference type="EMBL" id="KK088425">
    <property type="protein sequence ID" value="EYE94626.1"/>
    <property type="molecule type" value="Genomic_DNA"/>
</dbReference>
<dbReference type="STRING" id="1388766.A0A017SCX0"/>
<dbReference type="HOGENOM" id="CLU_1992165_0_0_1"/>